<protein>
    <submittedName>
        <fullName evidence="14">Methyl-accepting chemotaxis protein</fullName>
    </submittedName>
</protein>
<dbReference type="Pfam" id="PF00672">
    <property type="entry name" value="HAMP"/>
    <property type="match status" value="1"/>
</dbReference>
<dbReference type="SMART" id="SM00283">
    <property type="entry name" value="MA"/>
    <property type="match status" value="1"/>
</dbReference>
<dbReference type="CDD" id="cd06225">
    <property type="entry name" value="HAMP"/>
    <property type="match status" value="1"/>
</dbReference>
<comment type="subcellular location">
    <subcellularLocation>
        <location evidence="1">Cell inner membrane</location>
        <topology evidence="1">Multi-pass membrane protein</topology>
    </subcellularLocation>
</comment>
<evidence type="ECO:0000256" key="4">
    <source>
        <dbReference type="ARBA" id="ARBA00022692"/>
    </source>
</evidence>
<dbReference type="Pfam" id="PF17200">
    <property type="entry name" value="sCache_2"/>
    <property type="match status" value="1"/>
</dbReference>
<dbReference type="RefSeq" id="WP_162799740.1">
    <property type="nucleotide sequence ID" value="NZ_JBHSJF010000006.1"/>
</dbReference>
<accession>A0ABV9Z455</accession>
<evidence type="ECO:0000256" key="5">
    <source>
        <dbReference type="ARBA" id="ARBA00022989"/>
    </source>
</evidence>
<dbReference type="SUPFAM" id="SSF58104">
    <property type="entry name" value="Methyl-accepting chemotaxis protein (MCP) signaling domain"/>
    <property type="match status" value="1"/>
</dbReference>
<evidence type="ECO:0000256" key="3">
    <source>
        <dbReference type="ARBA" id="ARBA00022519"/>
    </source>
</evidence>
<keyword evidence="5 10" id="KW-1133">Transmembrane helix</keyword>
<dbReference type="PROSITE" id="PS50192">
    <property type="entry name" value="T_SNARE"/>
    <property type="match status" value="1"/>
</dbReference>
<evidence type="ECO:0000259" key="12">
    <source>
        <dbReference type="PROSITE" id="PS50192"/>
    </source>
</evidence>
<feature type="domain" description="HAMP" evidence="13">
    <location>
        <begin position="210"/>
        <end position="262"/>
    </location>
</feature>
<dbReference type="SMART" id="SM01049">
    <property type="entry name" value="Cache_2"/>
    <property type="match status" value="1"/>
</dbReference>
<evidence type="ECO:0000256" key="7">
    <source>
        <dbReference type="ARBA" id="ARBA00023224"/>
    </source>
</evidence>
<dbReference type="InterPro" id="IPR003660">
    <property type="entry name" value="HAMP_dom"/>
</dbReference>
<evidence type="ECO:0000259" key="11">
    <source>
        <dbReference type="PROSITE" id="PS50111"/>
    </source>
</evidence>
<feature type="domain" description="Methyl-accepting transducer" evidence="11">
    <location>
        <begin position="277"/>
        <end position="538"/>
    </location>
</feature>
<dbReference type="Gene3D" id="1.10.287.950">
    <property type="entry name" value="Methyl-accepting chemotaxis protein"/>
    <property type="match status" value="1"/>
</dbReference>
<dbReference type="PROSITE" id="PS50885">
    <property type="entry name" value="HAMP"/>
    <property type="match status" value="1"/>
</dbReference>
<feature type="transmembrane region" description="Helical" evidence="10">
    <location>
        <begin position="187"/>
        <end position="209"/>
    </location>
</feature>
<comment type="similarity">
    <text evidence="8">Belongs to the methyl-accepting chemotaxis (MCP) protein family.</text>
</comment>
<dbReference type="PROSITE" id="PS50111">
    <property type="entry name" value="CHEMOTAXIS_TRANSDUC_2"/>
    <property type="match status" value="1"/>
</dbReference>
<evidence type="ECO:0000259" key="13">
    <source>
        <dbReference type="PROSITE" id="PS50885"/>
    </source>
</evidence>
<keyword evidence="2" id="KW-1003">Cell membrane</keyword>
<keyword evidence="7 9" id="KW-0807">Transducer</keyword>
<dbReference type="InterPro" id="IPR004089">
    <property type="entry name" value="MCPsignal_dom"/>
</dbReference>
<keyword evidence="3" id="KW-0997">Cell inner membrane</keyword>
<reference evidence="15" key="1">
    <citation type="journal article" date="2019" name="Int. J. Syst. Evol. Microbiol.">
        <title>The Global Catalogue of Microorganisms (GCM) 10K type strain sequencing project: providing services to taxonomists for standard genome sequencing and annotation.</title>
        <authorList>
            <consortium name="The Broad Institute Genomics Platform"/>
            <consortium name="The Broad Institute Genome Sequencing Center for Infectious Disease"/>
            <person name="Wu L."/>
            <person name="Ma J."/>
        </authorList>
    </citation>
    <scope>NUCLEOTIDE SEQUENCE [LARGE SCALE GENOMIC DNA]</scope>
    <source>
        <strain evidence="15">CGMCC 1.16444</strain>
    </source>
</reference>
<dbReference type="Gene3D" id="6.10.340.10">
    <property type="match status" value="1"/>
</dbReference>
<sequence>MGKGSIARQLYLIGGLGGIALFGMIVYGGYESHRTAMAYKQAELQHIVESAIGLADGFAKRAEAGEMTTEEAQKATLSAIASMRYAGTEYLWVNDMHPRMVMHPIKPELNGKDLTENKDPNGKRLFVAFVDEVKAHGAGTVDYLWPKPGEAAPVAKTSYVKGYPRWGWVVGTGVYIDVLQAQVWREIFGQAAVGGLLVLCLFGAATLLIRSVTKPLGRIRDAMLQMARGEDAVIGDTDRSGEIGEMARALVVFRANAAERVTLGEQQEASRSAALSRQAVVDAAIASFRQDVQRLLEAMTENGAAMQSAARDLDQVASATVEQAGAAAQASDTATGNVQIAAAAAEELVSSIQEITGQIGRTSRIVGQASEEVRRTNSTVASLSEAAARIGDVVSLIQDIAAQTNLLALNATIEAARAGEAGKGFAVVAQEVKTLANQTERATGDISTQIGAIQTASREAVDAIREISATMEEVDRSTNAIAAAVEEQGAATSEISRSVANAALGTTSANAHIGDVSSAADRVSGSSTSVDQAASDISARTADLRSLVDSFLTKVAA</sequence>
<comment type="caution">
    <text evidence="14">The sequence shown here is derived from an EMBL/GenBank/DDBJ whole genome shotgun (WGS) entry which is preliminary data.</text>
</comment>
<name>A0ABV9Z455_9HYPH</name>
<proteinExistence type="inferred from homology"/>
<feature type="transmembrane region" description="Helical" evidence="10">
    <location>
        <begin position="12"/>
        <end position="30"/>
    </location>
</feature>
<dbReference type="PANTHER" id="PTHR32089">
    <property type="entry name" value="METHYL-ACCEPTING CHEMOTAXIS PROTEIN MCPB"/>
    <property type="match status" value="1"/>
</dbReference>
<evidence type="ECO:0000256" key="10">
    <source>
        <dbReference type="SAM" id="Phobius"/>
    </source>
</evidence>
<dbReference type="Gene3D" id="3.30.450.20">
    <property type="entry name" value="PAS domain"/>
    <property type="match status" value="1"/>
</dbReference>
<gene>
    <name evidence="14" type="ORF">ACFPFW_11365</name>
</gene>
<keyword evidence="4 10" id="KW-0812">Transmembrane</keyword>
<evidence type="ECO:0000256" key="8">
    <source>
        <dbReference type="ARBA" id="ARBA00029447"/>
    </source>
</evidence>
<dbReference type="SMART" id="SM00304">
    <property type="entry name" value="HAMP"/>
    <property type="match status" value="1"/>
</dbReference>
<evidence type="ECO:0000313" key="15">
    <source>
        <dbReference type="Proteomes" id="UP001595796"/>
    </source>
</evidence>
<evidence type="ECO:0000256" key="1">
    <source>
        <dbReference type="ARBA" id="ARBA00004429"/>
    </source>
</evidence>
<evidence type="ECO:0000256" key="6">
    <source>
        <dbReference type="ARBA" id="ARBA00023136"/>
    </source>
</evidence>
<feature type="domain" description="T-SNARE coiled-coil homology" evidence="12">
    <location>
        <begin position="454"/>
        <end position="516"/>
    </location>
</feature>
<dbReference type="PANTHER" id="PTHR32089:SF112">
    <property type="entry name" value="LYSOZYME-LIKE PROTEIN-RELATED"/>
    <property type="match status" value="1"/>
</dbReference>
<evidence type="ECO:0000256" key="2">
    <source>
        <dbReference type="ARBA" id="ARBA00022475"/>
    </source>
</evidence>
<dbReference type="Proteomes" id="UP001595796">
    <property type="component" value="Unassembled WGS sequence"/>
</dbReference>
<dbReference type="EMBL" id="JBHSJF010000006">
    <property type="protein sequence ID" value="MFC5068608.1"/>
    <property type="molecule type" value="Genomic_DNA"/>
</dbReference>
<keyword evidence="15" id="KW-1185">Reference proteome</keyword>
<evidence type="ECO:0000256" key="9">
    <source>
        <dbReference type="PROSITE-ProRule" id="PRU00284"/>
    </source>
</evidence>
<organism evidence="14 15">
    <name type="scientific">Flaviflagellibacter deserti</name>
    <dbReference type="NCBI Taxonomy" id="2267266"/>
    <lineage>
        <taxon>Bacteria</taxon>
        <taxon>Pseudomonadati</taxon>
        <taxon>Pseudomonadota</taxon>
        <taxon>Alphaproteobacteria</taxon>
        <taxon>Hyphomicrobiales</taxon>
        <taxon>Flaviflagellibacter</taxon>
    </lineage>
</organism>
<evidence type="ECO:0000313" key="14">
    <source>
        <dbReference type="EMBL" id="MFC5068608.1"/>
    </source>
</evidence>
<dbReference type="Pfam" id="PF00015">
    <property type="entry name" value="MCPsignal"/>
    <property type="match status" value="1"/>
</dbReference>
<dbReference type="InterPro" id="IPR000727">
    <property type="entry name" value="T_SNARE_dom"/>
</dbReference>
<keyword evidence="6 10" id="KW-0472">Membrane</keyword>
<dbReference type="InterPro" id="IPR033480">
    <property type="entry name" value="sCache_2"/>
</dbReference>